<dbReference type="InterPro" id="IPR002528">
    <property type="entry name" value="MATE_fam"/>
</dbReference>
<protein>
    <recommendedName>
        <fullName evidence="4">Polysaccharide biosynthesis protein C-terminal domain-containing protein</fullName>
    </recommendedName>
</protein>
<dbReference type="AlphaFoldDB" id="X1PTI8"/>
<dbReference type="GO" id="GO:0005886">
    <property type="term" value="C:plasma membrane"/>
    <property type="evidence" value="ECO:0007669"/>
    <property type="project" value="TreeGrafter"/>
</dbReference>
<feature type="transmembrane region" description="Helical" evidence="2">
    <location>
        <begin position="132"/>
        <end position="152"/>
    </location>
</feature>
<feature type="transmembrane region" description="Helical" evidence="2">
    <location>
        <begin position="99"/>
        <end position="120"/>
    </location>
</feature>
<evidence type="ECO:0000256" key="1">
    <source>
        <dbReference type="ARBA" id="ARBA00022448"/>
    </source>
</evidence>
<feature type="transmembrane region" description="Helical" evidence="2">
    <location>
        <begin position="60"/>
        <end position="79"/>
    </location>
</feature>
<keyword evidence="2" id="KW-0812">Transmembrane</keyword>
<evidence type="ECO:0008006" key="4">
    <source>
        <dbReference type="Google" id="ProtNLM"/>
    </source>
</evidence>
<accession>X1PTI8</accession>
<evidence type="ECO:0000256" key="2">
    <source>
        <dbReference type="SAM" id="Phobius"/>
    </source>
</evidence>
<dbReference type="NCBIfam" id="TIGR00797">
    <property type="entry name" value="matE"/>
    <property type="match status" value="1"/>
</dbReference>
<dbReference type="GO" id="GO:0042910">
    <property type="term" value="F:xenobiotic transmembrane transporter activity"/>
    <property type="evidence" value="ECO:0007669"/>
    <property type="project" value="InterPro"/>
</dbReference>
<proteinExistence type="predicted"/>
<dbReference type="PANTHER" id="PTHR43298">
    <property type="entry name" value="MULTIDRUG RESISTANCE PROTEIN NORM-RELATED"/>
    <property type="match status" value="1"/>
</dbReference>
<evidence type="ECO:0000313" key="3">
    <source>
        <dbReference type="EMBL" id="GAI59143.1"/>
    </source>
</evidence>
<gene>
    <name evidence="3" type="ORF">S12H4_09640</name>
</gene>
<reference evidence="3" key="1">
    <citation type="journal article" date="2014" name="Front. Microbiol.">
        <title>High frequency of phylogenetically diverse reductive dehalogenase-homologous genes in deep subseafloor sedimentary metagenomes.</title>
        <authorList>
            <person name="Kawai M."/>
            <person name="Futagami T."/>
            <person name="Toyoda A."/>
            <person name="Takaki Y."/>
            <person name="Nishi S."/>
            <person name="Hori S."/>
            <person name="Arai W."/>
            <person name="Tsubouchi T."/>
            <person name="Morono Y."/>
            <person name="Uchiyama I."/>
            <person name="Ito T."/>
            <person name="Fujiyama A."/>
            <person name="Inagaki F."/>
            <person name="Takami H."/>
        </authorList>
    </citation>
    <scope>NUCLEOTIDE SEQUENCE</scope>
    <source>
        <strain evidence="3">Expedition CK06-06</strain>
    </source>
</reference>
<keyword evidence="2" id="KW-1133">Transmembrane helix</keyword>
<feature type="transmembrane region" description="Helical" evidence="2">
    <location>
        <begin position="257"/>
        <end position="276"/>
    </location>
</feature>
<comment type="caution">
    <text evidence="3">The sequence shown here is derived from an EMBL/GenBank/DDBJ whole genome shotgun (WGS) entry which is preliminary data.</text>
</comment>
<dbReference type="InterPro" id="IPR050222">
    <property type="entry name" value="MATE_MdtK"/>
</dbReference>
<dbReference type="PANTHER" id="PTHR43298:SF2">
    <property type="entry name" value="FMN_FAD EXPORTER YEEO-RELATED"/>
    <property type="match status" value="1"/>
</dbReference>
<feature type="transmembrane region" description="Helical" evidence="2">
    <location>
        <begin position="12"/>
        <end position="40"/>
    </location>
</feature>
<feature type="transmembrane region" description="Helical" evidence="2">
    <location>
        <begin position="158"/>
        <end position="182"/>
    </location>
</feature>
<feature type="non-terminal residue" evidence="3">
    <location>
        <position position="1"/>
    </location>
</feature>
<feature type="transmembrane region" description="Helical" evidence="2">
    <location>
        <begin position="221"/>
        <end position="245"/>
    </location>
</feature>
<dbReference type="Pfam" id="PF01554">
    <property type="entry name" value="MatE"/>
    <property type="match status" value="2"/>
</dbReference>
<sequence>DIFWVARLGYQAIAALTIVWPYFILVIAISVGTGVGINALVSRRFGERNIEAANHVAGQVFSLAGFFGAIFLMAAVFFAESILTISGATPDIMDFATQYLTVLGFGMPFLFFGVIASSLLRGSGEALRPMIFMIAGTVTNIILDPLLIFGIGPFPEMGIRGAALATVISQLLSAGLYFYYIVARKSAYRVKLPYLRPSLPVLRDIYRVGFPSMTMMITESVVFALFNNVLSAFGSVAIAAVGIGFRILDLAWMPMYGVSQGLLPIVGFNFGALILLPTMRLSTCPRMLWH</sequence>
<dbReference type="GO" id="GO:0015297">
    <property type="term" value="F:antiporter activity"/>
    <property type="evidence" value="ECO:0007669"/>
    <property type="project" value="InterPro"/>
</dbReference>
<organism evidence="3">
    <name type="scientific">marine sediment metagenome</name>
    <dbReference type="NCBI Taxonomy" id="412755"/>
    <lineage>
        <taxon>unclassified sequences</taxon>
        <taxon>metagenomes</taxon>
        <taxon>ecological metagenomes</taxon>
    </lineage>
</organism>
<dbReference type="EMBL" id="BARW01003951">
    <property type="protein sequence ID" value="GAI59143.1"/>
    <property type="molecule type" value="Genomic_DNA"/>
</dbReference>
<keyword evidence="1" id="KW-0813">Transport</keyword>
<keyword evidence="2" id="KW-0472">Membrane</keyword>
<name>X1PTI8_9ZZZZ</name>